<evidence type="ECO:0000256" key="2">
    <source>
        <dbReference type="SAM" id="MobiDB-lite"/>
    </source>
</evidence>
<organism evidence="3 4">
    <name type="scientific">Candida verbasci</name>
    <dbReference type="NCBI Taxonomy" id="1227364"/>
    <lineage>
        <taxon>Eukaryota</taxon>
        <taxon>Fungi</taxon>
        <taxon>Dikarya</taxon>
        <taxon>Ascomycota</taxon>
        <taxon>Saccharomycotina</taxon>
        <taxon>Pichiomycetes</taxon>
        <taxon>Debaryomycetaceae</taxon>
        <taxon>Candida/Lodderomyces clade</taxon>
        <taxon>Candida</taxon>
    </lineage>
</organism>
<protein>
    <submittedName>
        <fullName evidence="3">Uncharacterized protein</fullName>
    </submittedName>
</protein>
<dbReference type="Proteomes" id="UP001152885">
    <property type="component" value="Unassembled WGS sequence"/>
</dbReference>
<proteinExistence type="predicted"/>
<feature type="coiled-coil region" evidence="1">
    <location>
        <begin position="328"/>
        <end position="362"/>
    </location>
</feature>
<sequence length="535" mass="62451">MSELFNRYQQSRAKRGIGVDPILSSTTNRPKTTASPSLHPKLSSDGYKPSSLYHDIYKPSTYQDNHRSSTSIPYSERIMTKEKPNGYDFEKPMAGSYLGSPIKNLNGSSSRRDKVKERHSSLYKTLNSSDLIDKYRISKNGKSKADNGGILSKLVNYFTHNENEEDFNNLHQSARKALNLNSPKRDRYTSRMGVFNDDNDKVDELINHTKELEHKNTINRIKSLELELRESKKIIIEEREENEKLNNELKDIDASYMKRLKILEQENESLRTSEYKYKQDLQELKKHYDDEISNILETHELELNKLEQVHLKQLSKFKNTDSELITKINTLEETIFDLNFESNQLKKENEKLHLKSINLEIELSLKDKLRISMISDNELDLLYKESSKIDFEIDKLEKEKLESSIDKDYFANKYSKTETNIENIKIKLENITKTLNFEEFTECETYIQSATNYISNMKLKCNNNIKSISNTSSSSSSSNVKKLLIEYNTLKRLNQLSLNLLQTKELLKDCKILQEYKDSSVDIIDIYCKIKREII</sequence>
<feature type="region of interest" description="Disordered" evidence="2">
    <location>
        <begin position="1"/>
        <end position="45"/>
    </location>
</feature>
<evidence type="ECO:0000256" key="1">
    <source>
        <dbReference type="SAM" id="Coils"/>
    </source>
</evidence>
<dbReference type="AlphaFoldDB" id="A0A9W4X8M5"/>
<feature type="compositionally biased region" description="Polar residues" evidence="2">
    <location>
        <begin position="23"/>
        <end position="36"/>
    </location>
</feature>
<comment type="caution">
    <text evidence="3">The sequence shown here is derived from an EMBL/GenBank/DDBJ whole genome shotgun (WGS) entry which is preliminary data.</text>
</comment>
<keyword evidence="1" id="KW-0175">Coiled coil</keyword>
<evidence type="ECO:0000313" key="3">
    <source>
        <dbReference type="EMBL" id="CAI5756196.1"/>
    </source>
</evidence>
<dbReference type="OrthoDB" id="4020357at2759"/>
<dbReference type="EMBL" id="CANTUO010000001">
    <property type="protein sequence ID" value="CAI5756196.1"/>
    <property type="molecule type" value="Genomic_DNA"/>
</dbReference>
<keyword evidence="4" id="KW-1185">Reference proteome</keyword>
<accession>A0A9W4X8M5</accession>
<reference evidence="3" key="1">
    <citation type="submission" date="2022-12" db="EMBL/GenBank/DDBJ databases">
        <authorList>
            <person name="Brejova B."/>
        </authorList>
    </citation>
    <scope>NUCLEOTIDE SEQUENCE</scope>
</reference>
<evidence type="ECO:0000313" key="4">
    <source>
        <dbReference type="Proteomes" id="UP001152885"/>
    </source>
</evidence>
<feature type="coiled-coil region" evidence="1">
    <location>
        <begin position="214"/>
        <end position="298"/>
    </location>
</feature>
<name>A0A9W4X8M5_9ASCO</name>
<gene>
    <name evidence="3" type="ORF">CANVERA_P0713</name>
</gene>